<keyword evidence="4" id="KW-0808">Transferase</keyword>
<accession>A0ABR3H8U9</accession>
<evidence type="ECO:0000256" key="10">
    <source>
        <dbReference type="RuleBase" id="RU363063"/>
    </source>
</evidence>
<dbReference type="EC" id="2.4.1.-" evidence="10"/>
<dbReference type="Pfam" id="PF01762">
    <property type="entry name" value="Galactosyl_T"/>
    <property type="match status" value="1"/>
</dbReference>
<gene>
    <name evidence="11" type="ORF">ABMA27_008794</name>
</gene>
<evidence type="ECO:0000313" key="12">
    <source>
        <dbReference type="Proteomes" id="UP001549920"/>
    </source>
</evidence>
<dbReference type="InterPro" id="IPR002659">
    <property type="entry name" value="Glyco_trans_31"/>
</dbReference>
<keyword evidence="12" id="KW-1185">Reference proteome</keyword>
<proteinExistence type="inferred from homology"/>
<evidence type="ECO:0000256" key="5">
    <source>
        <dbReference type="ARBA" id="ARBA00022692"/>
    </source>
</evidence>
<sequence length="351" mass="40731">MARRKLRVLWNYFGRYQLVVTLLAFFTSASLLAQSRWVTSATSGLLPPPPQDQDLHHYRRDRNLKRYLDSVQLLIEPSSSQSLCQGVEEVPLLVMVSSAPSHLDSRQAIRQTWAQKLPTFFVLGLDSPEIDEEMVDIYIEAKLYGDMVVYDFADHYQNLTLKTALMLQWSQRRCPQAEALFKTDDDVFVNPWTFRALVKEHANHQLIGYKINNTKVHRDEYTKWYLPRWLYPEETISEYLSGTGYIINGEYIERILKAAHRMPIINLEDVYLTNIVAKNLHLTLSHDRRLSPHKPWMRFGCSYWGLASVHSLSPGEIAHAWSRIEPLAKQFEEGVDVCGIFGFLSGDMFLY</sequence>
<evidence type="ECO:0000256" key="3">
    <source>
        <dbReference type="ARBA" id="ARBA00022676"/>
    </source>
</evidence>
<keyword evidence="8 10" id="KW-0333">Golgi apparatus</keyword>
<keyword evidence="5" id="KW-0812">Transmembrane</keyword>
<dbReference type="PANTHER" id="PTHR11214:SF314">
    <property type="entry name" value="HEXOSYLTRANSFERASE"/>
    <property type="match status" value="1"/>
</dbReference>
<name>A0ABR3H8U9_LOXSC</name>
<organism evidence="11 12">
    <name type="scientific">Loxostege sticticalis</name>
    <name type="common">Beet webworm moth</name>
    <dbReference type="NCBI Taxonomy" id="481309"/>
    <lineage>
        <taxon>Eukaryota</taxon>
        <taxon>Metazoa</taxon>
        <taxon>Ecdysozoa</taxon>
        <taxon>Arthropoda</taxon>
        <taxon>Hexapoda</taxon>
        <taxon>Insecta</taxon>
        <taxon>Pterygota</taxon>
        <taxon>Neoptera</taxon>
        <taxon>Endopterygota</taxon>
        <taxon>Lepidoptera</taxon>
        <taxon>Glossata</taxon>
        <taxon>Ditrysia</taxon>
        <taxon>Pyraloidea</taxon>
        <taxon>Crambidae</taxon>
        <taxon>Pyraustinae</taxon>
        <taxon>Loxostege</taxon>
    </lineage>
</organism>
<evidence type="ECO:0000313" key="11">
    <source>
        <dbReference type="EMBL" id="KAL0861227.1"/>
    </source>
</evidence>
<keyword evidence="9" id="KW-0472">Membrane</keyword>
<evidence type="ECO:0000256" key="1">
    <source>
        <dbReference type="ARBA" id="ARBA00004323"/>
    </source>
</evidence>
<protein>
    <recommendedName>
        <fullName evidence="10">Hexosyltransferase</fullName>
        <ecNumber evidence="10">2.4.1.-</ecNumber>
    </recommendedName>
</protein>
<dbReference type="Proteomes" id="UP001549920">
    <property type="component" value="Unassembled WGS sequence"/>
</dbReference>
<comment type="subcellular location">
    <subcellularLocation>
        <location evidence="1 10">Golgi apparatus membrane</location>
        <topology evidence="1 10">Single-pass type II membrane protein</topology>
    </subcellularLocation>
</comment>
<evidence type="ECO:0000256" key="9">
    <source>
        <dbReference type="ARBA" id="ARBA00023136"/>
    </source>
</evidence>
<keyword evidence="6" id="KW-0735">Signal-anchor</keyword>
<keyword evidence="3 10" id="KW-0328">Glycosyltransferase</keyword>
<dbReference type="Gene3D" id="3.90.550.50">
    <property type="match status" value="1"/>
</dbReference>
<evidence type="ECO:0000256" key="4">
    <source>
        <dbReference type="ARBA" id="ARBA00022679"/>
    </source>
</evidence>
<dbReference type="EMBL" id="JBEUOH010000023">
    <property type="protein sequence ID" value="KAL0861227.1"/>
    <property type="molecule type" value="Genomic_DNA"/>
</dbReference>
<dbReference type="PANTHER" id="PTHR11214">
    <property type="entry name" value="BETA-1,3-N-ACETYLGLUCOSAMINYLTRANSFERASE"/>
    <property type="match status" value="1"/>
</dbReference>
<keyword evidence="7" id="KW-1133">Transmembrane helix</keyword>
<evidence type="ECO:0000256" key="8">
    <source>
        <dbReference type="ARBA" id="ARBA00023034"/>
    </source>
</evidence>
<evidence type="ECO:0000256" key="6">
    <source>
        <dbReference type="ARBA" id="ARBA00022968"/>
    </source>
</evidence>
<reference evidence="11 12" key="1">
    <citation type="submission" date="2024-06" db="EMBL/GenBank/DDBJ databases">
        <title>A chromosome-level genome assembly of beet webworm, Loxostege sticticalis.</title>
        <authorList>
            <person name="Zhang Y."/>
        </authorList>
    </citation>
    <scope>NUCLEOTIDE SEQUENCE [LARGE SCALE GENOMIC DNA]</scope>
    <source>
        <strain evidence="11">AQ026</strain>
        <tissue evidence="11">Whole body</tissue>
    </source>
</reference>
<comment type="caution">
    <text evidence="11">The sequence shown here is derived from an EMBL/GenBank/DDBJ whole genome shotgun (WGS) entry which is preliminary data.</text>
</comment>
<evidence type="ECO:0000256" key="2">
    <source>
        <dbReference type="ARBA" id="ARBA00008661"/>
    </source>
</evidence>
<comment type="similarity">
    <text evidence="2 10">Belongs to the glycosyltransferase 31 family.</text>
</comment>
<evidence type="ECO:0000256" key="7">
    <source>
        <dbReference type="ARBA" id="ARBA00022989"/>
    </source>
</evidence>